<dbReference type="Pfam" id="PF00400">
    <property type="entry name" value="WD40"/>
    <property type="match status" value="2"/>
</dbReference>
<evidence type="ECO:0000256" key="4">
    <source>
        <dbReference type="ARBA" id="ARBA00023015"/>
    </source>
</evidence>
<proteinExistence type="inferred from homology"/>
<dbReference type="PROSITE" id="PS50294">
    <property type="entry name" value="WD_REPEATS_REGION"/>
    <property type="match status" value="2"/>
</dbReference>
<evidence type="ECO:0000256" key="1">
    <source>
        <dbReference type="ARBA" id="ARBA00008075"/>
    </source>
</evidence>
<dbReference type="InterPro" id="IPR019775">
    <property type="entry name" value="WD40_repeat_CS"/>
</dbReference>
<dbReference type="InParanoid" id="A0A3N4KGH5"/>
<comment type="similarity">
    <text evidence="1">Belongs to the WD repeat ESC family.</text>
</comment>
<keyword evidence="2 6" id="KW-0853">WD repeat</keyword>
<dbReference type="STRING" id="1392247.A0A3N4KGH5"/>
<dbReference type="SUPFAM" id="SSF50978">
    <property type="entry name" value="WD40 repeat-like"/>
    <property type="match status" value="1"/>
</dbReference>
<keyword evidence="5" id="KW-0804">Transcription</keyword>
<dbReference type="InterPro" id="IPR015943">
    <property type="entry name" value="WD40/YVTN_repeat-like_dom_sf"/>
</dbReference>
<protein>
    <submittedName>
        <fullName evidence="7">WD40 repeat-like protein</fullName>
    </submittedName>
</protein>
<dbReference type="InterPro" id="IPR036322">
    <property type="entry name" value="WD40_repeat_dom_sf"/>
</dbReference>
<organism evidence="7 8">
    <name type="scientific">Morchella conica CCBAS932</name>
    <dbReference type="NCBI Taxonomy" id="1392247"/>
    <lineage>
        <taxon>Eukaryota</taxon>
        <taxon>Fungi</taxon>
        <taxon>Dikarya</taxon>
        <taxon>Ascomycota</taxon>
        <taxon>Pezizomycotina</taxon>
        <taxon>Pezizomycetes</taxon>
        <taxon>Pezizales</taxon>
        <taxon>Morchellaceae</taxon>
        <taxon>Morchella</taxon>
    </lineage>
</organism>
<dbReference type="AlphaFoldDB" id="A0A3N4KGH5"/>
<dbReference type="InterPro" id="IPR001680">
    <property type="entry name" value="WD40_rpt"/>
</dbReference>
<evidence type="ECO:0000256" key="2">
    <source>
        <dbReference type="ARBA" id="ARBA00022574"/>
    </source>
</evidence>
<dbReference type="Proteomes" id="UP000277580">
    <property type="component" value="Unassembled WGS sequence"/>
</dbReference>
<keyword evidence="4" id="KW-0805">Transcription regulation</keyword>
<sequence>MTSHDSSENIHCLLYTALIQLEYLEAILCRDRDLSLSLGVIPPNKGSPGVTYYGAYFYPYTPPGVDPVFAVVGGREAIIARPHPSRGIEIIHYFHDDLFFPTEALCSACWTRCTRTGAPLLAVGGAAGIIKIINIRTGKVQQTLVGHGDEIMEILVSPINQDILASASADSTVRLWNISAEYERQPCALICAGEGHRETILSIAFHASGRYLLSGGMDHIVNLWILPSAMPAGRDDPVVLHYPHFATSMVHSNYIDCLAWHGDVVLSKAAKESRIVLWSIQGFNSRVDPSVWGAPPTTHEFRETRSVFGAGFERLVMFECRDTEPFFMRFGFWGGRGMHPVLAMGSTLGRVRSPVRHIAFSVGGEYMVMVGEQSMITVWLGARCNNLVKPPPIAQPAASYEGGIVEVPLDNLRDLEVFVAATGSAFTVSPEYVAGNEPGSISDYVSVDTYIYWSSGYISFAWVNLFFGSLQRRSGMTGISDIAYG</sequence>
<dbReference type="InterPro" id="IPR051243">
    <property type="entry name" value="PcG_WD-repeat"/>
</dbReference>
<dbReference type="SMART" id="SM00320">
    <property type="entry name" value="WD40"/>
    <property type="match status" value="4"/>
</dbReference>
<dbReference type="PROSITE" id="PS00678">
    <property type="entry name" value="WD_REPEATS_1"/>
    <property type="match status" value="1"/>
</dbReference>
<dbReference type="OrthoDB" id="7318948at2759"/>
<gene>
    <name evidence="7" type="ORF">P167DRAFT_567136</name>
</gene>
<evidence type="ECO:0000313" key="7">
    <source>
        <dbReference type="EMBL" id="RPB09643.1"/>
    </source>
</evidence>
<dbReference type="Gene3D" id="2.130.10.10">
    <property type="entry name" value="YVTN repeat-like/Quinoprotein amine dehydrogenase"/>
    <property type="match status" value="1"/>
</dbReference>
<name>A0A3N4KGH5_9PEZI</name>
<feature type="repeat" description="WD" evidence="6">
    <location>
        <begin position="144"/>
        <end position="179"/>
    </location>
</feature>
<keyword evidence="8" id="KW-1185">Reference proteome</keyword>
<dbReference type="PANTHER" id="PTHR10253">
    <property type="entry name" value="POLYCOMB PROTEIN"/>
    <property type="match status" value="1"/>
</dbReference>
<evidence type="ECO:0000256" key="6">
    <source>
        <dbReference type="PROSITE-ProRule" id="PRU00221"/>
    </source>
</evidence>
<accession>A0A3N4KGH5</accession>
<dbReference type="EMBL" id="ML119150">
    <property type="protein sequence ID" value="RPB09643.1"/>
    <property type="molecule type" value="Genomic_DNA"/>
</dbReference>
<keyword evidence="3" id="KW-0677">Repeat</keyword>
<dbReference type="PROSITE" id="PS50082">
    <property type="entry name" value="WD_REPEATS_2"/>
    <property type="match status" value="2"/>
</dbReference>
<feature type="repeat" description="WD" evidence="6">
    <location>
        <begin position="193"/>
        <end position="224"/>
    </location>
</feature>
<evidence type="ECO:0000256" key="5">
    <source>
        <dbReference type="ARBA" id="ARBA00023163"/>
    </source>
</evidence>
<evidence type="ECO:0000256" key="3">
    <source>
        <dbReference type="ARBA" id="ARBA00022737"/>
    </source>
</evidence>
<evidence type="ECO:0000313" key="8">
    <source>
        <dbReference type="Proteomes" id="UP000277580"/>
    </source>
</evidence>
<reference evidence="7 8" key="1">
    <citation type="journal article" date="2018" name="Nat. Ecol. Evol.">
        <title>Pezizomycetes genomes reveal the molecular basis of ectomycorrhizal truffle lifestyle.</title>
        <authorList>
            <person name="Murat C."/>
            <person name="Payen T."/>
            <person name="Noel B."/>
            <person name="Kuo A."/>
            <person name="Morin E."/>
            <person name="Chen J."/>
            <person name="Kohler A."/>
            <person name="Krizsan K."/>
            <person name="Balestrini R."/>
            <person name="Da Silva C."/>
            <person name="Montanini B."/>
            <person name="Hainaut M."/>
            <person name="Levati E."/>
            <person name="Barry K.W."/>
            <person name="Belfiori B."/>
            <person name="Cichocki N."/>
            <person name="Clum A."/>
            <person name="Dockter R.B."/>
            <person name="Fauchery L."/>
            <person name="Guy J."/>
            <person name="Iotti M."/>
            <person name="Le Tacon F."/>
            <person name="Lindquist E.A."/>
            <person name="Lipzen A."/>
            <person name="Malagnac F."/>
            <person name="Mello A."/>
            <person name="Molinier V."/>
            <person name="Miyauchi S."/>
            <person name="Poulain J."/>
            <person name="Riccioni C."/>
            <person name="Rubini A."/>
            <person name="Sitrit Y."/>
            <person name="Splivallo R."/>
            <person name="Traeger S."/>
            <person name="Wang M."/>
            <person name="Zifcakova L."/>
            <person name="Wipf D."/>
            <person name="Zambonelli A."/>
            <person name="Paolocci F."/>
            <person name="Nowrousian M."/>
            <person name="Ottonello S."/>
            <person name="Baldrian P."/>
            <person name="Spatafora J.W."/>
            <person name="Henrissat B."/>
            <person name="Nagy L.G."/>
            <person name="Aury J.M."/>
            <person name="Wincker P."/>
            <person name="Grigoriev I.V."/>
            <person name="Bonfante P."/>
            <person name="Martin F.M."/>
        </authorList>
    </citation>
    <scope>NUCLEOTIDE SEQUENCE [LARGE SCALE GENOMIC DNA]</scope>
    <source>
        <strain evidence="7 8">CCBAS932</strain>
    </source>
</reference>